<dbReference type="PANTHER" id="PTHR12526:SF630">
    <property type="entry name" value="GLYCOSYLTRANSFERASE"/>
    <property type="match status" value="1"/>
</dbReference>
<comment type="caution">
    <text evidence="1">The sequence shown here is derived from an EMBL/GenBank/DDBJ whole genome shotgun (WGS) entry which is preliminary data.</text>
</comment>
<dbReference type="Pfam" id="PF13692">
    <property type="entry name" value="Glyco_trans_1_4"/>
    <property type="match status" value="1"/>
</dbReference>
<evidence type="ECO:0000313" key="1">
    <source>
        <dbReference type="EMBL" id="OGL38676.1"/>
    </source>
</evidence>
<dbReference type="Proteomes" id="UP000178526">
    <property type="component" value="Unassembled WGS sequence"/>
</dbReference>
<dbReference type="PANTHER" id="PTHR12526">
    <property type="entry name" value="GLYCOSYLTRANSFERASE"/>
    <property type="match status" value="1"/>
</dbReference>
<dbReference type="Gene3D" id="3.40.50.2000">
    <property type="entry name" value="Glycogen Phosphorylase B"/>
    <property type="match status" value="2"/>
</dbReference>
<protein>
    <recommendedName>
        <fullName evidence="3">Glycosyltransferase subfamily 4-like N-terminal domain-containing protein</fullName>
    </recommendedName>
</protein>
<dbReference type="CDD" id="cd03801">
    <property type="entry name" value="GT4_PimA-like"/>
    <property type="match status" value="1"/>
</dbReference>
<dbReference type="EMBL" id="MGDB01000141">
    <property type="protein sequence ID" value="OGL38676.1"/>
    <property type="molecule type" value="Genomic_DNA"/>
</dbReference>
<sequence length="401" mass="46651">MRFPYPVFAGTDQVSFNLIKALSENNEVTLISHVRSKENIADVPILKNYCKEVITVQFPNPKTFLGRLWKRFKREFLLFFCLIPREFSDYTSKELGKVIKKKLKEEKYDFVQIEYFYAGKYQKYIKDAISVILSNDAYFITAYQIFKFKKRLKSKIVSFFEYLAIKRYELKMYKKFNWVFFISKKDEEIIKELIPGLTKTRVIPLGFEIKDNFKGEEEIKKSLIFVGGMRAYFNIDAMLFFCKDIFPLIEKEVPDVKLYIVGESPGEAIKSLSLKNNIFVTGSVPDVKPFINKCEIFIAPLRIGTGIKTKIIEALACGKPIVTTSICVQGLEVENGKHIIIADEPESFAKKVIELLKNSNMRKELSRNAQKLFYERYELNSVKNKIQKIYSDILMHERAGA</sequence>
<dbReference type="SUPFAM" id="SSF53756">
    <property type="entry name" value="UDP-Glycosyltransferase/glycogen phosphorylase"/>
    <property type="match status" value="1"/>
</dbReference>
<dbReference type="AlphaFoldDB" id="A0A1F7RAS9"/>
<accession>A0A1F7RAS9</accession>
<evidence type="ECO:0008006" key="3">
    <source>
        <dbReference type="Google" id="ProtNLM"/>
    </source>
</evidence>
<organism evidence="1 2">
    <name type="scientific">Candidatus Schekmanbacteria bacterium GWA2_38_11</name>
    <dbReference type="NCBI Taxonomy" id="1817876"/>
    <lineage>
        <taxon>Bacteria</taxon>
        <taxon>Candidatus Schekmaniibacteriota</taxon>
    </lineage>
</organism>
<evidence type="ECO:0000313" key="2">
    <source>
        <dbReference type="Proteomes" id="UP000178526"/>
    </source>
</evidence>
<name>A0A1F7RAS9_9BACT</name>
<reference evidence="1 2" key="1">
    <citation type="journal article" date="2016" name="Nat. Commun.">
        <title>Thousands of microbial genomes shed light on interconnected biogeochemical processes in an aquifer system.</title>
        <authorList>
            <person name="Anantharaman K."/>
            <person name="Brown C.T."/>
            <person name="Hug L.A."/>
            <person name="Sharon I."/>
            <person name="Castelle C.J."/>
            <person name="Probst A.J."/>
            <person name="Thomas B.C."/>
            <person name="Singh A."/>
            <person name="Wilkins M.J."/>
            <person name="Karaoz U."/>
            <person name="Brodie E.L."/>
            <person name="Williams K.H."/>
            <person name="Hubbard S.S."/>
            <person name="Banfield J.F."/>
        </authorList>
    </citation>
    <scope>NUCLEOTIDE SEQUENCE [LARGE SCALE GENOMIC DNA]</scope>
</reference>
<gene>
    <name evidence="1" type="ORF">A2042_06040</name>
</gene>
<proteinExistence type="predicted"/>